<dbReference type="Pfam" id="PF13728">
    <property type="entry name" value="TraF"/>
    <property type="match status" value="1"/>
</dbReference>
<dbReference type="AlphaFoldDB" id="A0A0D8L1A1"/>
<gene>
    <name evidence="2" type="ORF">UA45_22730</name>
</gene>
<evidence type="ECO:0000313" key="3">
    <source>
        <dbReference type="Proteomes" id="UP000032582"/>
    </source>
</evidence>
<sequence>MCNGGRSHEKTRADDPAVPVCWLPGHSPVRCSRRRIPMRIDPLTGWHWYNEPQPEEDDESEPPPQDTVPLSSLPAAMQKKVMQKMTQEALDTAIMVPS</sequence>
<protein>
    <submittedName>
        <fullName evidence="2">Uncharacterized protein</fullName>
    </submittedName>
</protein>
<proteinExistence type="predicted"/>
<feature type="non-terminal residue" evidence="2">
    <location>
        <position position="98"/>
    </location>
</feature>
<dbReference type="InterPro" id="IPR039555">
    <property type="entry name" value="TraF/TrbB"/>
</dbReference>
<reference evidence="2 3" key="1">
    <citation type="submission" date="2015-02" db="EMBL/GenBank/DDBJ databases">
        <title>Whole genome shotgun sequencing of cultured foodborne pathogen.</title>
        <authorList>
            <person name="Timme R."/>
            <person name="Allard M.W."/>
            <person name="Strain E."/>
            <person name="Evans P.S."/>
            <person name="Brown E."/>
        </authorList>
    </citation>
    <scope>NUCLEOTIDE SEQUENCE [LARGE SCALE GENOMIC DNA]</scope>
    <source>
        <strain evidence="2 3">GCSL-TSO-24</strain>
    </source>
</reference>
<feature type="region of interest" description="Disordered" evidence="1">
    <location>
        <begin position="46"/>
        <end position="71"/>
    </location>
</feature>
<evidence type="ECO:0000313" key="2">
    <source>
        <dbReference type="EMBL" id="KJF75582.1"/>
    </source>
</evidence>
<dbReference type="Proteomes" id="UP000032582">
    <property type="component" value="Unassembled WGS sequence"/>
</dbReference>
<evidence type="ECO:0000256" key="1">
    <source>
        <dbReference type="SAM" id="MobiDB-lite"/>
    </source>
</evidence>
<accession>A0A0D8L1A1</accession>
<organism evidence="2 3">
    <name type="scientific">Morganella morganii</name>
    <name type="common">Proteus morganii</name>
    <dbReference type="NCBI Taxonomy" id="582"/>
    <lineage>
        <taxon>Bacteria</taxon>
        <taxon>Pseudomonadati</taxon>
        <taxon>Pseudomonadota</taxon>
        <taxon>Gammaproteobacteria</taxon>
        <taxon>Enterobacterales</taxon>
        <taxon>Morganellaceae</taxon>
        <taxon>Morganella</taxon>
    </lineage>
</organism>
<name>A0A0D8L1A1_MORMO</name>
<dbReference type="EMBL" id="JZSH01000626">
    <property type="protein sequence ID" value="KJF75582.1"/>
    <property type="molecule type" value="Genomic_DNA"/>
</dbReference>
<comment type="caution">
    <text evidence="2">The sequence shown here is derived from an EMBL/GenBank/DDBJ whole genome shotgun (WGS) entry which is preliminary data.</text>
</comment>